<keyword evidence="3 5" id="KW-0863">Zinc-finger</keyword>
<dbReference type="CTD" id="31458"/>
<dbReference type="GO" id="GO:0008270">
    <property type="term" value="F:zinc ion binding"/>
    <property type="evidence" value="ECO:0007669"/>
    <property type="project" value="UniProtKB-KW"/>
</dbReference>
<comment type="similarity">
    <text evidence="1">Belongs to the peptidase C19 family.</text>
</comment>
<dbReference type="InterPro" id="IPR001607">
    <property type="entry name" value="Znf_UBP"/>
</dbReference>
<dbReference type="SUPFAM" id="SSF54001">
    <property type="entry name" value="Cysteine proteinases"/>
    <property type="match status" value="1"/>
</dbReference>
<dbReference type="CDD" id="cd02667">
    <property type="entry name" value="Peptidase_C19K"/>
    <property type="match status" value="1"/>
</dbReference>
<evidence type="ECO:0000259" key="7">
    <source>
        <dbReference type="PROSITE" id="PS50235"/>
    </source>
</evidence>
<organism evidence="9 10">
    <name type="scientific">Galleria mellonella</name>
    <name type="common">Greater wax moth</name>
    <dbReference type="NCBI Taxonomy" id="7137"/>
    <lineage>
        <taxon>Eukaryota</taxon>
        <taxon>Metazoa</taxon>
        <taxon>Ecdysozoa</taxon>
        <taxon>Arthropoda</taxon>
        <taxon>Hexapoda</taxon>
        <taxon>Insecta</taxon>
        <taxon>Pterygota</taxon>
        <taxon>Neoptera</taxon>
        <taxon>Endopterygota</taxon>
        <taxon>Lepidoptera</taxon>
        <taxon>Glossata</taxon>
        <taxon>Ditrysia</taxon>
        <taxon>Pyraloidea</taxon>
        <taxon>Pyralidae</taxon>
        <taxon>Galleriinae</taxon>
        <taxon>Galleria</taxon>
    </lineage>
</organism>
<dbReference type="InterPro" id="IPR001394">
    <property type="entry name" value="Peptidase_C19_UCH"/>
</dbReference>
<dbReference type="FunCoup" id="A0A6J3BTB6">
    <property type="interactions" value="1970"/>
</dbReference>
<dbReference type="PANTHER" id="PTHR24006">
    <property type="entry name" value="UBIQUITIN CARBOXYL-TERMINAL HYDROLASE"/>
    <property type="match status" value="1"/>
</dbReference>
<gene>
    <name evidence="10" type="primary">LOC113516297</name>
</gene>
<feature type="region of interest" description="Disordered" evidence="6">
    <location>
        <begin position="757"/>
        <end position="781"/>
    </location>
</feature>
<dbReference type="GO" id="GO:0005634">
    <property type="term" value="C:nucleus"/>
    <property type="evidence" value="ECO:0007669"/>
    <property type="project" value="TreeGrafter"/>
</dbReference>
<evidence type="ECO:0000256" key="4">
    <source>
        <dbReference type="ARBA" id="ARBA00022833"/>
    </source>
</evidence>
<protein>
    <submittedName>
        <fullName evidence="10">Ubiquitin carboxyl-terminal hydrolase 16 isoform X1</fullName>
    </submittedName>
</protein>
<dbReference type="InterPro" id="IPR038765">
    <property type="entry name" value="Papain-like_cys_pep_sf"/>
</dbReference>
<dbReference type="PANTHER" id="PTHR24006:SF781">
    <property type="entry name" value="LD34905P"/>
    <property type="match status" value="1"/>
</dbReference>
<dbReference type="InParanoid" id="A0A6J3BTB6"/>
<feature type="compositionally biased region" description="Polar residues" evidence="6">
    <location>
        <begin position="643"/>
        <end position="664"/>
    </location>
</feature>
<feature type="compositionally biased region" description="Acidic residues" evidence="6">
    <location>
        <begin position="12"/>
        <end position="22"/>
    </location>
</feature>
<feature type="region of interest" description="Disordered" evidence="6">
    <location>
        <begin position="971"/>
        <end position="1000"/>
    </location>
</feature>
<evidence type="ECO:0000256" key="2">
    <source>
        <dbReference type="ARBA" id="ARBA00022723"/>
    </source>
</evidence>
<feature type="region of interest" description="Disordered" evidence="6">
    <location>
        <begin position="432"/>
        <end position="512"/>
    </location>
</feature>
<feature type="region of interest" description="Disordered" evidence="6">
    <location>
        <begin position="1"/>
        <end position="22"/>
    </location>
</feature>
<feature type="compositionally biased region" description="Basic and acidic residues" evidence="6">
    <location>
        <begin position="668"/>
        <end position="684"/>
    </location>
</feature>
<keyword evidence="9" id="KW-1185">Reference proteome</keyword>
<keyword evidence="2" id="KW-0479">Metal-binding</keyword>
<evidence type="ECO:0000256" key="3">
    <source>
        <dbReference type="ARBA" id="ARBA00022771"/>
    </source>
</evidence>
<keyword evidence="4" id="KW-0862">Zinc</keyword>
<dbReference type="AlphaFoldDB" id="A0A6J3BTB6"/>
<proteinExistence type="inferred from homology"/>
<feature type="compositionally biased region" description="Basic residues" evidence="6">
    <location>
        <begin position="459"/>
        <end position="478"/>
    </location>
</feature>
<dbReference type="SUPFAM" id="SSF57850">
    <property type="entry name" value="RING/U-box"/>
    <property type="match status" value="1"/>
</dbReference>
<dbReference type="PROSITE" id="PS00973">
    <property type="entry name" value="USP_2"/>
    <property type="match status" value="1"/>
</dbReference>
<dbReference type="Gene3D" id="3.90.70.10">
    <property type="entry name" value="Cysteine proteinases"/>
    <property type="match status" value="2"/>
</dbReference>
<dbReference type="InterPro" id="IPR050164">
    <property type="entry name" value="Peptidase_C19"/>
</dbReference>
<evidence type="ECO:0000256" key="6">
    <source>
        <dbReference type="SAM" id="MobiDB-lite"/>
    </source>
</evidence>
<dbReference type="InterPro" id="IPR013083">
    <property type="entry name" value="Znf_RING/FYVE/PHD"/>
</dbReference>
<dbReference type="RefSeq" id="XP_031764588.1">
    <property type="nucleotide sequence ID" value="XM_031908728.2"/>
</dbReference>
<feature type="domain" description="USP" evidence="7">
    <location>
        <begin position="213"/>
        <end position="1034"/>
    </location>
</feature>
<dbReference type="PROSITE" id="PS00972">
    <property type="entry name" value="USP_1"/>
    <property type="match status" value="1"/>
</dbReference>
<evidence type="ECO:0000256" key="5">
    <source>
        <dbReference type="PROSITE-ProRule" id="PRU00502"/>
    </source>
</evidence>
<dbReference type="Proteomes" id="UP001652740">
    <property type="component" value="Unplaced"/>
</dbReference>
<dbReference type="PROSITE" id="PS50271">
    <property type="entry name" value="ZF_UBP"/>
    <property type="match status" value="1"/>
</dbReference>
<name>A0A6J3BTB6_GALME</name>
<dbReference type="GO" id="GO:0016579">
    <property type="term" value="P:protein deubiquitination"/>
    <property type="evidence" value="ECO:0007669"/>
    <property type="project" value="InterPro"/>
</dbReference>
<reference evidence="10" key="1">
    <citation type="submission" date="2025-08" db="UniProtKB">
        <authorList>
            <consortium name="RefSeq"/>
        </authorList>
    </citation>
    <scope>IDENTIFICATION</scope>
    <source>
        <tissue evidence="10">Whole larvae</tissue>
    </source>
</reference>
<dbReference type="GO" id="GO:0005829">
    <property type="term" value="C:cytosol"/>
    <property type="evidence" value="ECO:0007669"/>
    <property type="project" value="TreeGrafter"/>
</dbReference>
<dbReference type="GeneID" id="113516297"/>
<evidence type="ECO:0000313" key="10">
    <source>
        <dbReference type="RefSeq" id="XP_031764588.1"/>
    </source>
</evidence>
<feature type="compositionally biased region" description="Basic and acidic residues" evidence="6">
    <location>
        <begin position="566"/>
        <end position="585"/>
    </location>
</feature>
<dbReference type="Pfam" id="PF02148">
    <property type="entry name" value="zf-UBP"/>
    <property type="match status" value="1"/>
</dbReference>
<dbReference type="PROSITE" id="PS50235">
    <property type="entry name" value="USP_3"/>
    <property type="match status" value="1"/>
</dbReference>
<evidence type="ECO:0000256" key="1">
    <source>
        <dbReference type="ARBA" id="ARBA00009085"/>
    </source>
</evidence>
<feature type="region of interest" description="Disordered" evidence="6">
    <location>
        <begin position="566"/>
        <end position="694"/>
    </location>
</feature>
<evidence type="ECO:0000313" key="9">
    <source>
        <dbReference type="Proteomes" id="UP001652740"/>
    </source>
</evidence>
<sequence>MVKKKRQSDPTENGDESTESCDENVKSACPHVAKAVLLTGLKKTLKTSGLEKECAECKASSKTEVTDPDFEEDLTLWMCLRCGSQLCGRARNKHALNHYNKPHSDSHSLTANTTTWEVHCYDCNNEVIPSSSKKLHECIEYLKKHAMPSGNTKSLPPIELPFESRPKVDLVLPVEPILNSEPLKSDSLIQSDFRFKSDKLKDKATAMNLPRVRGLSNLGNTCFFNSVMQCLVQTPYLLQVLQEMATPGERFTLPGGKLKIKGEGDEMKEIDLPPITGQLAEWGNLTRTLAETLAELQTGEGGVFTPRKLLSALVNKLPQFDGGDQHDAHELLRHLLEAVRSEDLRRYQSVILSSLGMNSKVDPAKVDGEVKQKVKFYGQQASDTMLRPEQADLFVQVFRGFLVSTLECQDCYNQSDRAEYFLDLSLPVAASRPQPPAVVRRKAPNEDNMYNMQDENKPSKHQLKKERNAARKAARKNKGNAASKEETASAETNGATKEDGGKSSSEQSDADVEDNLEDMPRQQENHVASTPAVAQTAANFAATYMESPYEPVKTLTFSNSFNSSVLDKEKTDSTPENSNKDRVEFADSSTSTLATPLDHKPLISLENLSNPDSGVASPEATKHNSTETVDNVDSPINGKELGSHSSLSSEINLDLSSPQHNNLSPVKCEFERPVSRRSELERPPSRRSLTTEYSNEVVSRGISMQGCKNVLEHSGESSYESLPENKNQDAAMNDLNTYYQNIANKVDELKLIIDDAKTKKPTQTSPVSTETVPEPPPPPRPKVYNVEIEKTLQKDFLPYSRQTPSSPRYVCDEDECSIQSCLSQFTALELLTGNNKVGCENCTERINGKDGKTVYTNATKRFLVSSPPAILILHLKRFQIGPRCMFRKMSKHVDFPTILDLAPFCAMDKLKKLPNVARGQNELLYSLYGVVEHSGGMHGGHYVAYVKVRQPVRASDPRWWFLPKSANIPAAAGNGDGDGDSESDLSGYESGEGPASAAEPPSGKWYYVSDSMVTEVSEDKVLNAQAYLLFYERIY</sequence>
<dbReference type="GO" id="GO:0004843">
    <property type="term" value="F:cysteine-type deubiquitinase activity"/>
    <property type="evidence" value="ECO:0007669"/>
    <property type="project" value="InterPro"/>
</dbReference>
<accession>A0A6J3BTB6</accession>
<dbReference type="Pfam" id="PF00443">
    <property type="entry name" value="UCH"/>
    <property type="match status" value="1"/>
</dbReference>
<feature type="compositionally biased region" description="Low complexity" evidence="6">
    <location>
        <begin position="984"/>
        <end position="993"/>
    </location>
</feature>
<dbReference type="Gene3D" id="3.30.40.10">
    <property type="entry name" value="Zinc/RING finger domain, C3HC4 (zinc finger)"/>
    <property type="match status" value="1"/>
</dbReference>
<dbReference type="InterPro" id="IPR028889">
    <property type="entry name" value="USP"/>
</dbReference>
<keyword evidence="10" id="KW-0378">Hydrolase</keyword>
<evidence type="ECO:0000259" key="8">
    <source>
        <dbReference type="PROSITE" id="PS50271"/>
    </source>
</evidence>
<dbReference type="OrthoDB" id="2020758at2759"/>
<dbReference type="InterPro" id="IPR018200">
    <property type="entry name" value="USP_CS"/>
</dbReference>
<feature type="domain" description="UBP-type" evidence="8">
    <location>
        <begin position="27"/>
        <end position="146"/>
    </location>
</feature>